<dbReference type="PROSITE" id="PS51787">
    <property type="entry name" value="LON_N"/>
    <property type="match status" value="1"/>
</dbReference>
<evidence type="ECO:0000313" key="16">
    <source>
        <dbReference type="Proteomes" id="UP001501598"/>
    </source>
</evidence>
<evidence type="ECO:0000259" key="13">
    <source>
        <dbReference type="PROSITE" id="PS51786"/>
    </source>
</evidence>
<feature type="compositionally biased region" description="Basic and acidic residues" evidence="12">
    <location>
        <begin position="196"/>
        <end position="213"/>
    </location>
</feature>
<dbReference type="EMBL" id="BAABGT010000004">
    <property type="protein sequence ID" value="GAA4536399.1"/>
    <property type="molecule type" value="Genomic_DNA"/>
</dbReference>
<comment type="function">
    <text evidence="9">ATP-dependent serine protease that mediates the selective degradation of mutant and abnormal proteins as well as certain short-lived regulatory proteins. Required for cellular homeostasis and for survival from DNA damage and developmental changes induced by stress. Degrades polypeptides processively to yield small peptide fragments that are 5 to 10 amino acids long. Binds to DNA in a double-stranded, site-specific manner.</text>
</comment>
<sequence>MLGEGADPQLPGEVADVGGEQVRTGLQDQDVLPGPGQPGRQQAAAHPGSDDHDVVLVVGVGVAREEALRHRTGLDGEALGLGERDVGEVRPGRELGPGEPGDRPQPARGEHEPEGDARRELRLVDLEGPGTVGVVAAAVQLPLRGPAQHDEPVRCEVLGDEADHSHARGERSARPVIPGSPGPPGTEPVPGQQRPRLLDVPELRPGHGGRESDLGLPGERTACARELRRVHTQQEVRPSVVAQRGRGDLDIDVDHAAVDQHLQAAGRASGREAGRGGDLHQAGAAVRGEDVEHRLVLGRGDLSILDSRFRCSLREELLERWNEPCAVSVGRDMTQTLKLPVLPLTDSVVLPGMVVPVRLDAPEVQAAVDAAEGKKVLVVPRLDGKYAAIGVVAVLEQIGRLPSGERAAVVRGETRARIGSGVTGPGSALWVEAETVEESPVTGRTQELAKEYKALVVSILQQRGAWQIIDGVQQITDPSELADTAGWNQWLDVEHKSQLLAETDVTRRLELLLEWTKAHVAEQEVSEKIAGDVREGMEKQQREFLLRQQLAAIRKELGDDDPEGEADYRQRVEAADLPEDVRKAALTEVGKLERASDQSPESGWIRTWLDTILDIPWSETTVDQDDLVEARRILDADHAGLDDVKERLIEFLAVRSRRTRKGLDTIGGRGSGAVLALVGPPGVGKTSLGESVAHALGRKFVRVALGGVRDEAEIRGHRRTYVGALPGRIVRAIREAGSMNPVVLLDEIDKVGSDYRGDPSAALLEVLDPAQNHTFRDHYIEVDLDLSNVLFLATANAYDTIPGPLLDRMEVVTLDGYTEAEKIAIARDHLLPRQIDRAGLAAEDVEFSEVALGMIAAEYTREAGVRQLERGLAKVLRKVAVGLDSGEEAPIHVDAETLVKYLGRPKFTPESAERTSVPGVATGLAVTGAGGDVLFIEATSMDGDPGLMITGQLGEVMTESVSIALSYLRSKGLAGDLASKKLHVHVPAGAVPKDGPSAGVTMTTALASLASGRPVKSSVGMTGEVTLQGKVLPIGGVKQKLLAAHRAGLTDVIIPKRNEPDLDDLPESVRGELRVHPVADVSEVLEIALEPVSERV</sequence>
<keyword evidence="8 9" id="KW-0346">Stress response</keyword>
<dbReference type="SUPFAM" id="SSF88697">
    <property type="entry name" value="PUA domain-like"/>
    <property type="match status" value="1"/>
</dbReference>
<dbReference type="InterPro" id="IPR003959">
    <property type="entry name" value="ATPase_AAA_core"/>
</dbReference>
<feature type="compositionally biased region" description="Basic and acidic residues" evidence="12">
    <location>
        <begin position="82"/>
        <end position="93"/>
    </location>
</feature>
<dbReference type="SUPFAM" id="SSF54211">
    <property type="entry name" value="Ribosomal protein S5 domain 2-like"/>
    <property type="match status" value="1"/>
</dbReference>
<evidence type="ECO:0000256" key="9">
    <source>
        <dbReference type="HAMAP-Rule" id="MF_01973"/>
    </source>
</evidence>
<dbReference type="InterPro" id="IPR027417">
    <property type="entry name" value="P-loop_NTPase"/>
</dbReference>
<evidence type="ECO:0000256" key="10">
    <source>
        <dbReference type="PROSITE-ProRule" id="PRU01122"/>
    </source>
</evidence>
<feature type="compositionally biased region" description="Basic and acidic residues" evidence="12">
    <location>
        <begin position="163"/>
        <end position="173"/>
    </location>
</feature>
<evidence type="ECO:0000313" key="15">
    <source>
        <dbReference type="EMBL" id="GAA4536399.1"/>
    </source>
</evidence>
<comment type="subcellular location">
    <subcellularLocation>
        <location evidence="1 9">Cytoplasm</location>
    </subcellularLocation>
</comment>
<dbReference type="SUPFAM" id="SSF52540">
    <property type="entry name" value="P-loop containing nucleoside triphosphate hydrolases"/>
    <property type="match status" value="1"/>
</dbReference>
<evidence type="ECO:0000256" key="11">
    <source>
        <dbReference type="RuleBase" id="RU000591"/>
    </source>
</evidence>
<feature type="domain" description="Lon N-terminal" evidence="14">
    <location>
        <begin position="339"/>
        <end position="520"/>
    </location>
</feature>
<keyword evidence="6 9" id="KW-0720">Serine protease</keyword>
<feature type="region of interest" description="Disordered" evidence="12">
    <location>
        <begin position="265"/>
        <end position="284"/>
    </location>
</feature>
<dbReference type="InterPro" id="IPR003593">
    <property type="entry name" value="AAA+_ATPase"/>
</dbReference>
<dbReference type="Gene3D" id="1.20.5.5270">
    <property type="match status" value="1"/>
</dbReference>
<reference evidence="16" key="1">
    <citation type="journal article" date="2019" name="Int. J. Syst. Evol. Microbiol.">
        <title>The Global Catalogue of Microorganisms (GCM) 10K type strain sequencing project: providing services to taxonomists for standard genome sequencing and annotation.</title>
        <authorList>
            <consortium name="The Broad Institute Genomics Platform"/>
            <consortium name="The Broad Institute Genome Sequencing Center for Infectious Disease"/>
            <person name="Wu L."/>
            <person name="Ma J."/>
        </authorList>
    </citation>
    <scope>NUCLEOTIDE SEQUENCE [LARGE SCALE GENOMIC DNA]</scope>
    <source>
        <strain evidence="16">JCM 17906</strain>
    </source>
</reference>
<accession>A0ABP8RE87</accession>
<dbReference type="Gene3D" id="1.10.8.60">
    <property type="match status" value="1"/>
</dbReference>
<evidence type="ECO:0000256" key="7">
    <source>
        <dbReference type="ARBA" id="ARBA00022840"/>
    </source>
</evidence>
<protein>
    <recommendedName>
        <fullName evidence="9">Lon protease</fullName>
        <ecNumber evidence="9">3.4.21.53</ecNumber>
    </recommendedName>
    <alternativeName>
        <fullName evidence="9">ATP-dependent protease La</fullName>
    </alternativeName>
</protein>
<dbReference type="InterPro" id="IPR020568">
    <property type="entry name" value="Ribosomal_Su5_D2-typ_SF"/>
</dbReference>
<proteinExistence type="evidence at transcript level"/>
<dbReference type="InterPro" id="IPR046336">
    <property type="entry name" value="Lon_prtase_N_sf"/>
</dbReference>
<comment type="caution">
    <text evidence="15">The sequence shown here is derived from an EMBL/GenBank/DDBJ whole genome shotgun (WGS) entry which is preliminary data.</text>
</comment>
<name>A0ABP8RE87_9PSEU</name>
<feature type="binding site" evidence="9">
    <location>
        <begin position="679"/>
        <end position="686"/>
    </location>
    <ligand>
        <name>ATP</name>
        <dbReference type="ChEBI" id="CHEBI:30616"/>
    </ligand>
</feature>
<feature type="compositionally biased region" description="Basic and acidic residues" evidence="12">
    <location>
        <begin position="269"/>
        <end position="278"/>
    </location>
</feature>
<evidence type="ECO:0000256" key="8">
    <source>
        <dbReference type="ARBA" id="ARBA00023016"/>
    </source>
</evidence>
<keyword evidence="16" id="KW-1185">Reference proteome</keyword>
<evidence type="ECO:0000256" key="4">
    <source>
        <dbReference type="ARBA" id="ARBA00022741"/>
    </source>
</evidence>
<dbReference type="HAMAP" id="MF_01973">
    <property type="entry name" value="lon_bact"/>
    <property type="match status" value="1"/>
</dbReference>
<dbReference type="CDD" id="cd19500">
    <property type="entry name" value="RecA-like_Lon"/>
    <property type="match status" value="1"/>
</dbReference>
<dbReference type="PRINTS" id="PR00830">
    <property type="entry name" value="ENDOLAPTASE"/>
</dbReference>
<feature type="region of interest" description="Disordered" evidence="12">
    <location>
        <begin position="69"/>
        <end position="116"/>
    </location>
</feature>
<feature type="active site" evidence="9 10">
    <location>
        <position position="997"/>
    </location>
</feature>
<feature type="compositionally biased region" description="Pro residues" evidence="12">
    <location>
        <begin position="178"/>
        <end position="187"/>
    </location>
</feature>
<comment type="catalytic activity">
    <reaction evidence="9 10">
        <text>Hydrolysis of proteins in presence of ATP.</text>
        <dbReference type="EC" id="3.4.21.53"/>
    </reaction>
</comment>
<dbReference type="Gene3D" id="3.40.50.300">
    <property type="entry name" value="P-loop containing nucleotide triphosphate hydrolases"/>
    <property type="match status" value="1"/>
</dbReference>
<dbReference type="Proteomes" id="UP001501598">
    <property type="component" value="Unassembled WGS sequence"/>
</dbReference>
<dbReference type="PROSITE" id="PS01046">
    <property type="entry name" value="LON_SER"/>
    <property type="match status" value="1"/>
</dbReference>
<evidence type="ECO:0000256" key="3">
    <source>
        <dbReference type="ARBA" id="ARBA00022670"/>
    </source>
</evidence>
<keyword evidence="7 9" id="KW-0067">ATP-binding</keyword>
<evidence type="ECO:0000256" key="12">
    <source>
        <dbReference type="SAM" id="MobiDB-lite"/>
    </source>
</evidence>
<evidence type="ECO:0000256" key="5">
    <source>
        <dbReference type="ARBA" id="ARBA00022801"/>
    </source>
</evidence>
<dbReference type="SMART" id="SM00382">
    <property type="entry name" value="AAA"/>
    <property type="match status" value="1"/>
</dbReference>
<keyword evidence="3 9" id="KW-0645">Protease</keyword>
<dbReference type="InterPro" id="IPR004815">
    <property type="entry name" value="Lon_bac/euk-typ"/>
</dbReference>
<keyword evidence="2 9" id="KW-0963">Cytoplasm</keyword>
<comment type="subunit">
    <text evidence="9">Homohexamer. Organized in a ring with a central cavity.</text>
</comment>
<keyword evidence="4 9" id="KW-0547">Nucleotide-binding</keyword>
<dbReference type="InterPro" id="IPR003111">
    <property type="entry name" value="Lon_prtase_N"/>
</dbReference>
<dbReference type="Gene3D" id="2.30.130.40">
    <property type="entry name" value="LON domain-like"/>
    <property type="match status" value="1"/>
</dbReference>
<evidence type="ECO:0000256" key="2">
    <source>
        <dbReference type="ARBA" id="ARBA00022490"/>
    </source>
</evidence>
<feature type="region of interest" description="Disordered" evidence="12">
    <location>
        <begin position="163"/>
        <end position="217"/>
    </location>
</feature>
<evidence type="ECO:0000256" key="6">
    <source>
        <dbReference type="ARBA" id="ARBA00022825"/>
    </source>
</evidence>
<dbReference type="InterPro" id="IPR015947">
    <property type="entry name" value="PUA-like_sf"/>
</dbReference>
<gene>
    <name evidence="9" type="primary">lon</name>
    <name evidence="15" type="ORF">GCM10023175_03270</name>
</gene>
<dbReference type="Pfam" id="PF02190">
    <property type="entry name" value="LON_substr_bdg"/>
    <property type="match status" value="1"/>
</dbReference>
<dbReference type="InterPro" id="IPR014721">
    <property type="entry name" value="Ribsml_uS5_D2-typ_fold_subgr"/>
</dbReference>
<dbReference type="InterPro" id="IPR008268">
    <property type="entry name" value="Peptidase_S16_AS"/>
</dbReference>
<dbReference type="InterPro" id="IPR027543">
    <property type="entry name" value="Lon_bac"/>
</dbReference>
<feature type="domain" description="Lon proteolytic" evidence="13">
    <location>
        <begin position="915"/>
        <end position="1091"/>
    </location>
</feature>
<dbReference type="Pfam" id="PF22667">
    <property type="entry name" value="Lon_lid"/>
    <property type="match status" value="1"/>
</dbReference>
<dbReference type="PROSITE" id="PS51786">
    <property type="entry name" value="LON_PROTEOLYTIC"/>
    <property type="match status" value="1"/>
</dbReference>
<comment type="induction">
    <text evidence="9">By heat shock.</text>
</comment>
<dbReference type="EC" id="3.4.21.53" evidence="9"/>
<comment type="similarity">
    <text evidence="9 10 11">Belongs to the peptidase S16 family.</text>
</comment>
<dbReference type="InterPro" id="IPR054594">
    <property type="entry name" value="Lon_lid"/>
</dbReference>
<dbReference type="InterPro" id="IPR027065">
    <property type="entry name" value="Lon_Prtase"/>
</dbReference>
<feature type="active site" evidence="9 10">
    <location>
        <position position="1040"/>
    </location>
</feature>
<feature type="region of interest" description="Disordered" evidence="12">
    <location>
        <begin position="1"/>
        <end position="52"/>
    </location>
</feature>
<dbReference type="Gene3D" id="1.20.58.1480">
    <property type="match status" value="1"/>
</dbReference>
<keyword evidence="5 9" id="KW-0378">Hydrolase</keyword>
<dbReference type="Gene3D" id="3.30.230.10">
    <property type="match status" value="1"/>
</dbReference>
<dbReference type="Pfam" id="PF00004">
    <property type="entry name" value="AAA"/>
    <property type="match status" value="1"/>
</dbReference>
<dbReference type="PANTHER" id="PTHR10046">
    <property type="entry name" value="ATP DEPENDENT LON PROTEASE FAMILY MEMBER"/>
    <property type="match status" value="1"/>
</dbReference>
<organism evidence="15 16">
    <name type="scientific">Pseudonocardia xishanensis</name>
    <dbReference type="NCBI Taxonomy" id="630995"/>
    <lineage>
        <taxon>Bacteria</taxon>
        <taxon>Bacillati</taxon>
        <taxon>Actinomycetota</taxon>
        <taxon>Actinomycetes</taxon>
        <taxon>Pseudonocardiales</taxon>
        <taxon>Pseudonocardiaceae</taxon>
        <taxon>Pseudonocardia</taxon>
    </lineage>
</organism>
<evidence type="ECO:0000259" key="14">
    <source>
        <dbReference type="PROSITE" id="PS51787"/>
    </source>
</evidence>
<dbReference type="NCBIfam" id="TIGR00763">
    <property type="entry name" value="lon"/>
    <property type="match status" value="1"/>
</dbReference>
<dbReference type="InterPro" id="IPR008269">
    <property type="entry name" value="Lon_proteolytic"/>
</dbReference>
<evidence type="ECO:0000256" key="1">
    <source>
        <dbReference type="ARBA" id="ARBA00004496"/>
    </source>
</evidence>
<dbReference type="SMART" id="SM00464">
    <property type="entry name" value="LON"/>
    <property type="match status" value="1"/>
</dbReference>
<dbReference type="Pfam" id="PF05362">
    <property type="entry name" value="Lon_C"/>
    <property type="match status" value="1"/>
</dbReference>